<dbReference type="InterPro" id="IPR021840">
    <property type="entry name" value="DUF3433"/>
</dbReference>
<dbReference type="InParanoid" id="A0A165EKJ4"/>
<evidence type="ECO:0000313" key="2">
    <source>
        <dbReference type="EMBL" id="KZV87154.1"/>
    </source>
</evidence>
<feature type="transmembrane region" description="Helical" evidence="1">
    <location>
        <begin position="83"/>
        <end position="107"/>
    </location>
</feature>
<reference evidence="2 3" key="1">
    <citation type="journal article" date="2016" name="Mol. Biol. Evol.">
        <title>Comparative Genomics of Early-Diverging Mushroom-Forming Fungi Provides Insights into the Origins of Lignocellulose Decay Capabilities.</title>
        <authorList>
            <person name="Nagy L.G."/>
            <person name="Riley R."/>
            <person name="Tritt A."/>
            <person name="Adam C."/>
            <person name="Daum C."/>
            <person name="Floudas D."/>
            <person name="Sun H."/>
            <person name="Yadav J.S."/>
            <person name="Pangilinan J."/>
            <person name="Larsson K.H."/>
            <person name="Matsuura K."/>
            <person name="Barry K."/>
            <person name="Labutti K."/>
            <person name="Kuo R."/>
            <person name="Ohm R.A."/>
            <person name="Bhattacharya S.S."/>
            <person name="Shirouzu T."/>
            <person name="Yoshinaga Y."/>
            <person name="Martin F.M."/>
            <person name="Grigoriev I.V."/>
            <person name="Hibbett D.S."/>
        </authorList>
    </citation>
    <scope>NUCLEOTIDE SEQUENCE [LARGE SCALE GENOMIC DNA]</scope>
    <source>
        <strain evidence="2 3">HHB12029</strain>
    </source>
</reference>
<organism evidence="2 3">
    <name type="scientific">Exidia glandulosa HHB12029</name>
    <dbReference type="NCBI Taxonomy" id="1314781"/>
    <lineage>
        <taxon>Eukaryota</taxon>
        <taxon>Fungi</taxon>
        <taxon>Dikarya</taxon>
        <taxon>Basidiomycota</taxon>
        <taxon>Agaricomycotina</taxon>
        <taxon>Agaricomycetes</taxon>
        <taxon>Auriculariales</taxon>
        <taxon>Exidiaceae</taxon>
        <taxon>Exidia</taxon>
    </lineage>
</organism>
<protein>
    <submittedName>
        <fullName evidence="2">Uncharacterized protein</fullName>
    </submittedName>
</protein>
<feature type="transmembrane region" description="Helical" evidence="1">
    <location>
        <begin position="16"/>
        <end position="35"/>
    </location>
</feature>
<keyword evidence="3" id="KW-1185">Reference proteome</keyword>
<dbReference type="Proteomes" id="UP000077266">
    <property type="component" value="Unassembled WGS sequence"/>
</dbReference>
<evidence type="ECO:0000256" key="1">
    <source>
        <dbReference type="SAM" id="Phobius"/>
    </source>
</evidence>
<dbReference type="EMBL" id="KV426134">
    <property type="protein sequence ID" value="KZV87154.1"/>
    <property type="molecule type" value="Genomic_DNA"/>
</dbReference>
<keyword evidence="1" id="KW-1133">Transmembrane helix</keyword>
<name>A0A165EKJ4_EXIGL</name>
<dbReference type="AlphaFoldDB" id="A0A165EKJ4"/>
<evidence type="ECO:0000313" key="3">
    <source>
        <dbReference type="Proteomes" id="UP000077266"/>
    </source>
</evidence>
<dbReference type="STRING" id="1314781.A0A165EKJ4"/>
<dbReference type="Pfam" id="PF11915">
    <property type="entry name" value="DUF3433"/>
    <property type="match status" value="1"/>
</dbReference>
<keyword evidence="1" id="KW-0812">Transmembrane</keyword>
<proteinExistence type="predicted"/>
<accession>A0A165EKJ4</accession>
<keyword evidence="1" id="KW-0472">Membrane</keyword>
<gene>
    <name evidence="2" type="ORF">EXIGLDRAFT_773946</name>
</gene>
<sequence>MDDSQLGNYLKDVLCFTAASGVCAPAILFLLGLWLSSFDFAIRATEPYRLLSDAPRPARFLAFAPLSSGEYTIIPRSVSRKTFLIVLAAFASLLLPAAKIVVAGLFAEMENTVSVATTLPLNTRFNHTCDAIWDFGLWTYTVSAGFHLNRPTWATREYAIGSIGLPNTEKSTIVARLPVAYTDLEQCQVVKTQLVLPFMSTGDISYSYLLDNHPLCPAQRVYADRMFTSFSGRHRRSMT</sequence>
<dbReference type="OrthoDB" id="2929567at2759"/>